<feature type="transmembrane region" description="Helical" evidence="6">
    <location>
        <begin position="97"/>
        <end position="114"/>
    </location>
</feature>
<evidence type="ECO:0000313" key="9">
    <source>
        <dbReference type="Proteomes" id="UP001140217"/>
    </source>
</evidence>
<dbReference type="GO" id="GO:0016020">
    <property type="term" value="C:membrane"/>
    <property type="evidence" value="ECO:0007669"/>
    <property type="project" value="UniProtKB-SubCell"/>
</dbReference>
<dbReference type="Proteomes" id="UP001140217">
    <property type="component" value="Unassembled WGS sequence"/>
</dbReference>
<feature type="transmembrane region" description="Helical" evidence="6">
    <location>
        <begin position="277"/>
        <end position="297"/>
    </location>
</feature>
<evidence type="ECO:0000256" key="3">
    <source>
        <dbReference type="ARBA" id="ARBA00022692"/>
    </source>
</evidence>
<dbReference type="GO" id="GO:0022857">
    <property type="term" value="F:transmembrane transporter activity"/>
    <property type="evidence" value="ECO:0007669"/>
    <property type="project" value="InterPro"/>
</dbReference>
<comment type="caution">
    <text evidence="8">The sequence shown here is derived from an EMBL/GenBank/DDBJ whole genome shotgun (WGS) entry which is preliminary data.</text>
</comment>
<evidence type="ECO:0000256" key="6">
    <source>
        <dbReference type="SAM" id="Phobius"/>
    </source>
</evidence>
<keyword evidence="4 6" id="KW-1133">Transmembrane helix</keyword>
<evidence type="ECO:0000256" key="1">
    <source>
        <dbReference type="ARBA" id="ARBA00004141"/>
    </source>
</evidence>
<dbReference type="Gene3D" id="1.20.1250.20">
    <property type="entry name" value="MFS general substrate transporter like domains"/>
    <property type="match status" value="1"/>
</dbReference>
<accession>A0A9W8HNV4</accession>
<dbReference type="PANTHER" id="PTHR23504:SF15">
    <property type="entry name" value="MAJOR FACILITATOR SUPERFAMILY (MFS) PROFILE DOMAIN-CONTAINING PROTEIN"/>
    <property type="match status" value="1"/>
</dbReference>
<feature type="transmembrane region" description="Helical" evidence="6">
    <location>
        <begin position="154"/>
        <end position="176"/>
    </location>
</feature>
<feature type="transmembrane region" description="Helical" evidence="6">
    <location>
        <begin position="196"/>
        <end position="218"/>
    </location>
</feature>
<evidence type="ECO:0000313" key="8">
    <source>
        <dbReference type="EMBL" id="KAJ2786243.1"/>
    </source>
</evidence>
<feature type="transmembrane region" description="Helical" evidence="6">
    <location>
        <begin position="63"/>
        <end position="85"/>
    </location>
</feature>
<reference evidence="8" key="1">
    <citation type="submission" date="2022-07" db="EMBL/GenBank/DDBJ databases">
        <title>Phylogenomic reconstructions and comparative analyses of Kickxellomycotina fungi.</title>
        <authorList>
            <person name="Reynolds N.K."/>
            <person name="Stajich J.E."/>
            <person name="Barry K."/>
            <person name="Grigoriev I.V."/>
            <person name="Crous P."/>
            <person name="Smith M.E."/>
        </authorList>
    </citation>
    <scope>NUCLEOTIDE SEQUENCE</scope>
    <source>
        <strain evidence="8">NBRC 105414</strain>
    </source>
</reference>
<dbReference type="Pfam" id="PF07690">
    <property type="entry name" value="MFS_1"/>
    <property type="match status" value="1"/>
</dbReference>
<proteinExistence type="predicted"/>
<dbReference type="InterPro" id="IPR036259">
    <property type="entry name" value="MFS_trans_sf"/>
</dbReference>
<dbReference type="InterPro" id="IPR020846">
    <property type="entry name" value="MFS_dom"/>
</dbReference>
<feature type="domain" description="Major facilitator superfamily (MFS) profile" evidence="7">
    <location>
        <begin position="25"/>
        <end position="493"/>
    </location>
</feature>
<keyword evidence="5 6" id="KW-0472">Membrane</keyword>
<protein>
    <recommendedName>
        <fullName evidence="7">Major facilitator superfamily (MFS) profile domain-containing protein</fullName>
    </recommendedName>
</protein>
<feature type="transmembrane region" description="Helical" evidence="6">
    <location>
        <begin position="309"/>
        <end position="328"/>
    </location>
</feature>
<keyword evidence="2" id="KW-0813">Transport</keyword>
<dbReference type="AlphaFoldDB" id="A0A9W8HNV4"/>
<dbReference type="PANTHER" id="PTHR23504">
    <property type="entry name" value="MAJOR FACILITATOR SUPERFAMILY DOMAIN-CONTAINING PROTEIN 10"/>
    <property type="match status" value="1"/>
</dbReference>
<feature type="transmembrane region" description="Helical" evidence="6">
    <location>
        <begin position="386"/>
        <end position="412"/>
    </location>
</feature>
<comment type="subcellular location">
    <subcellularLocation>
        <location evidence="1">Membrane</location>
        <topology evidence="1">Multi-pass membrane protein</topology>
    </subcellularLocation>
</comment>
<evidence type="ECO:0000256" key="4">
    <source>
        <dbReference type="ARBA" id="ARBA00022989"/>
    </source>
</evidence>
<dbReference type="InterPro" id="IPR011701">
    <property type="entry name" value="MFS"/>
</dbReference>
<evidence type="ECO:0000256" key="2">
    <source>
        <dbReference type="ARBA" id="ARBA00022448"/>
    </source>
</evidence>
<feature type="transmembrane region" description="Helical" evidence="6">
    <location>
        <begin position="432"/>
        <end position="453"/>
    </location>
</feature>
<evidence type="ECO:0000259" key="7">
    <source>
        <dbReference type="PROSITE" id="PS50850"/>
    </source>
</evidence>
<sequence>MVPGSQRKSAEAARTAGATPLPWSQLGTLLAVQLAMPVNYSLIQPFVFEMVKSFDVVRSPKDVSFYAGVLFMSYSVCQAITTTYWGPLSDRIGRRPTLLMGLAGDLVTFVLFGLSKSFWWALAARSLNGFFTGNSAVVRSAIAEMADDTNRSRMMALLPLVWHVGVMGGGAAGGLLADPVRQYPGLFGSSELFRTYPYLLPCLAGSLTTAAGLAVGLFRLKETLVRDPPDSAPAAEAGETTPLVVAAAARRPAARPGRRLSPGLLTPVARRVLQTNLLMYLAMMMMTQTYPVFAATPPGDGGLGFSPRSIGFSLAVAGVAVVYLQLVAYPRLERRFGALWCYRTGMKVMVPTFFAMPCLSYLARHIERLAGDQQARLPQAGVERALLWALLVALILVRITGDVLAFTSVGLLVVNIAPSRTTLGAMTGMQQLLVACTGIVGPLVAGTLWSWSIKHALPYPLNAHLVWVLCGTLMALAWAHSCALPSSVNVFAA</sequence>
<dbReference type="EMBL" id="JANBUL010000003">
    <property type="protein sequence ID" value="KAJ2786243.1"/>
    <property type="molecule type" value="Genomic_DNA"/>
</dbReference>
<name>A0A9W8HNV4_9FUNG</name>
<dbReference type="PROSITE" id="PS50850">
    <property type="entry name" value="MFS"/>
    <property type="match status" value="1"/>
</dbReference>
<dbReference type="OrthoDB" id="419616at2759"/>
<dbReference type="SUPFAM" id="SSF103473">
    <property type="entry name" value="MFS general substrate transporter"/>
    <property type="match status" value="1"/>
</dbReference>
<evidence type="ECO:0000256" key="5">
    <source>
        <dbReference type="ARBA" id="ARBA00023136"/>
    </source>
</evidence>
<feature type="transmembrane region" description="Helical" evidence="6">
    <location>
        <begin position="465"/>
        <end position="492"/>
    </location>
</feature>
<gene>
    <name evidence="8" type="ORF">H4R18_000090</name>
</gene>
<organism evidence="8 9">
    <name type="scientific">Coemansia javaensis</name>
    <dbReference type="NCBI Taxonomy" id="2761396"/>
    <lineage>
        <taxon>Eukaryota</taxon>
        <taxon>Fungi</taxon>
        <taxon>Fungi incertae sedis</taxon>
        <taxon>Zoopagomycota</taxon>
        <taxon>Kickxellomycotina</taxon>
        <taxon>Kickxellomycetes</taxon>
        <taxon>Kickxellales</taxon>
        <taxon>Kickxellaceae</taxon>
        <taxon>Coemansia</taxon>
    </lineage>
</organism>
<keyword evidence="3 6" id="KW-0812">Transmembrane</keyword>
<keyword evidence="9" id="KW-1185">Reference proteome</keyword>